<dbReference type="PROSITE" id="PS51257">
    <property type="entry name" value="PROKAR_LIPOPROTEIN"/>
    <property type="match status" value="1"/>
</dbReference>
<sequence length="245" mass="25465">MNAFRRHSTKGWLTAVVLGALVLTGCGQEPSHRLEPAAAAEAAPSPTAGGATDDGRPHDGKKSADPAEGGKKAAPSASSGRDDRKGPRTDTDRKSDVSAPSSAPKGRTATPAAPEATSEPAVGAPFAGTEQFVTISKAWSDNGRTYLSVRSAQKKINTRFDTWEVTPGTGPFTTVSMADSSQVLLAVPVREEVTGTSRAELLTYSPDRLVTLISRLDPALSGGIGYDLAFDGNGRVTGLTSLYRP</sequence>
<feature type="compositionally biased region" description="Basic and acidic residues" evidence="1">
    <location>
        <begin position="80"/>
        <end position="96"/>
    </location>
</feature>
<feature type="region of interest" description="Disordered" evidence="1">
    <location>
        <begin position="28"/>
        <end position="124"/>
    </location>
</feature>
<protein>
    <recommendedName>
        <fullName evidence="3">Lipoprotein</fullName>
    </recommendedName>
</protein>
<evidence type="ECO:0000313" key="2">
    <source>
        <dbReference type="EMBL" id="BFP54112.1"/>
    </source>
</evidence>
<dbReference type="EMBL" id="AP035884">
    <property type="protein sequence ID" value="BFP54112.1"/>
    <property type="molecule type" value="Genomic_DNA"/>
</dbReference>
<feature type="compositionally biased region" description="Low complexity" evidence="1">
    <location>
        <begin position="36"/>
        <end position="51"/>
    </location>
</feature>
<feature type="compositionally biased region" description="Low complexity" evidence="1">
    <location>
        <begin position="108"/>
        <end position="121"/>
    </location>
</feature>
<feature type="compositionally biased region" description="Basic and acidic residues" evidence="1">
    <location>
        <begin position="53"/>
        <end position="71"/>
    </location>
</feature>
<dbReference type="KEGG" id="stcm:SCMC78_39190"/>
<accession>A0AB33KNJ9</accession>
<dbReference type="AlphaFoldDB" id="A0AB33KNJ9"/>
<evidence type="ECO:0000256" key="1">
    <source>
        <dbReference type="SAM" id="MobiDB-lite"/>
    </source>
</evidence>
<dbReference type="RefSeq" id="WP_319598772.1">
    <property type="nucleotide sequence ID" value="NZ_AP035884.1"/>
</dbReference>
<organism evidence="2">
    <name type="scientific">Streptomyces sp. CMC78</name>
    <dbReference type="NCBI Taxonomy" id="3231512"/>
    <lineage>
        <taxon>Bacteria</taxon>
        <taxon>Bacillati</taxon>
        <taxon>Actinomycetota</taxon>
        <taxon>Actinomycetes</taxon>
        <taxon>Kitasatosporales</taxon>
        <taxon>Streptomycetaceae</taxon>
        <taxon>Streptomyces</taxon>
    </lineage>
</organism>
<name>A0AB33KNJ9_9ACTN</name>
<reference evidence="2" key="1">
    <citation type="submission" date="2024-07" db="EMBL/GenBank/DDBJ databases">
        <title>Complete genome sequences of cellulolytic bacteria, Kitasatospora sp. CMC57 and Streptomyces sp. CMC78, isolated from Japanese agricultural soil.</title>
        <authorList>
            <person name="Hashimoto T."/>
            <person name="Ito M."/>
            <person name="Iwamoto M."/>
            <person name="Fukahori D."/>
            <person name="Shoda T."/>
            <person name="Sakoda M."/>
            <person name="Morohoshi T."/>
            <person name="Mitsuboshi M."/>
            <person name="Nishizawa T."/>
        </authorList>
    </citation>
    <scope>NUCLEOTIDE SEQUENCE</scope>
    <source>
        <strain evidence="2">CMC78</strain>
    </source>
</reference>
<evidence type="ECO:0008006" key="3">
    <source>
        <dbReference type="Google" id="ProtNLM"/>
    </source>
</evidence>
<proteinExistence type="predicted"/>
<gene>
    <name evidence="2" type="ORF">SCMC78_39190</name>
</gene>